<name>A0A7J7TTP3_MYOMY</name>
<reference evidence="1 2" key="1">
    <citation type="journal article" date="2020" name="Nature">
        <title>Six reference-quality genomes reveal evolution of bat adaptations.</title>
        <authorList>
            <person name="Jebb D."/>
            <person name="Huang Z."/>
            <person name="Pippel M."/>
            <person name="Hughes G.M."/>
            <person name="Lavrichenko K."/>
            <person name="Devanna P."/>
            <person name="Winkler S."/>
            <person name="Jermiin L.S."/>
            <person name="Skirmuntt E.C."/>
            <person name="Katzourakis A."/>
            <person name="Burkitt-Gray L."/>
            <person name="Ray D.A."/>
            <person name="Sullivan K.A.M."/>
            <person name="Roscito J.G."/>
            <person name="Kirilenko B.M."/>
            <person name="Davalos L.M."/>
            <person name="Corthals A.P."/>
            <person name="Power M.L."/>
            <person name="Jones G."/>
            <person name="Ransome R.D."/>
            <person name="Dechmann D.K.N."/>
            <person name="Locatelli A.G."/>
            <person name="Puechmaille S.J."/>
            <person name="Fedrigo O."/>
            <person name="Jarvis E.D."/>
            <person name="Hiller M."/>
            <person name="Vernes S.C."/>
            <person name="Myers E.W."/>
            <person name="Teeling E.C."/>
        </authorList>
    </citation>
    <scope>NUCLEOTIDE SEQUENCE [LARGE SCALE GENOMIC DNA]</scope>
    <source>
        <strain evidence="1">MMyoMyo1</strain>
        <tissue evidence="1">Flight muscle</tissue>
    </source>
</reference>
<protein>
    <submittedName>
        <fullName evidence="1">Uncharacterized protein</fullName>
    </submittedName>
</protein>
<proteinExistence type="predicted"/>
<dbReference type="EMBL" id="JABWUV010000015">
    <property type="protein sequence ID" value="KAF6303974.1"/>
    <property type="molecule type" value="Genomic_DNA"/>
</dbReference>
<keyword evidence="2" id="KW-1185">Reference proteome</keyword>
<accession>A0A7J7TTP3</accession>
<gene>
    <name evidence="1" type="ORF">mMyoMyo1_008957</name>
</gene>
<comment type="caution">
    <text evidence="1">The sequence shown here is derived from an EMBL/GenBank/DDBJ whole genome shotgun (WGS) entry which is preliminary data.</text>
</comment>
<dbReference type="AlphaFoldDB" id="A0A7J7TTP3"/>
<organism evidence="1 2">
    <name type="scientific">Myotis myotis</name>
    <name type="common">Greater mouse-eared bat</name>
    <name type="synonym">Vespertilio myotis</name>
    <dbReference type="NCBI Taxonomy" id="51298"/>
    <lineage>
        <taxon>Eukaryota</taxon>
        <taxon>Metazoa</taxon>
        <taxon>Chordata</taxon>
        <taxon>Craniata</taxon>
        <taxon>Vertebrata</taxon>
        <taxon>Euteleostomi</taxon>
        <taxon>Mammalia</taxon>
        <taxon>Eutheria</taxon>
        <taxon>Laurasiatheria</taxon>
        <taxon>Chiroptera</taxon>
        <taxon>Yangochiroptera</taxon>
        <taxon>Vespertilionidae</taxon>
        <taxon>Myotis</taxon>
    </lineage>
</organism>
<evidence type="ECO:0000313" key="1">
    <source>
        <dbReference type="EMBL" id="KAF6303974.1"/>
    </source>
</evidence>
<sequence length="126" mass="13488">MPKGGSVSEGGSFSSCCSPIYRGVGAGGGSGSQPREHMCWVGVERGRTEMPKLVKAWPLPISDTLEALSSLHPELGCSGVDEKEEKLLDKKKFEKKKVSEIFKLESDIIETAAHGSVHSNLFKLGA</sequence>
<dbReference type="Proteomes" id="UP000527355">
    <property type="component" value="Unassembled WGS sequence"/>
</dbReference>
<evidence type="ECO:0000313" key="2">
    <source>
        <dbReference type="Proteomes" id="UP000527355"/>
    </source>
</evidence>